<dbReference type="GO" id="GO:0006508">
    <property type="term" value="P:proteolysis"/>
    <property type="evidence" value="ECO:0007669"/>
    <property type="project" value="UniProtKB-KW"/>
</dbReference>
<evidence type="ECO:0000256" key="1">
    <source>
        <dbReference type="ARBA" id="ARBA00006139"/>
    </source>
</evidence>
<organism evidence="12 13">
    <name type="scientific">Breoghania corrubedonensis</name>
    <dbReference type="NCBI Taxonomy" id="665038"/>
    <lineage>
        <taxon>Bacteria</taxon>
        <taxon>Pseudomonadati</taxon>
        <taxon>Pseudomonadota</taxon>
        <taxon>Alphaproteobacteria</taxon>
        <taxon>Hyphomicrobiales</taxon>
        <taxon>Stappiaceae</taxon>
        <taxon>Breoghania</taxon>
    </lineage>
</organism>
<protein>
    <recommendedName>
        <fullName evidence="9">Lipoprotein signal peptidase</fullName>
        <ecNumber evidence="9">3.4.23.36</ecNumber>
    </recommendedName>
    <alternativeName>
        <fullName evidence="9">Prolipoprotein signal peptidase</fullName>
    </alternativeName>
    <alternativeName>
        <fullName evidence="9">Signal peptidase II</fullName>
        <shortName evidence="9">SPase II</shortName>
    </alternativeName>
</protein>
<feature type="transmembrane region" description="Helical" evidence="9">
    <location>
        <begin position="94"/>
        <end position="112"/>
    </location>
</feature>
<comment type="pathway">
    <text evidence="9">Protein modification; lipoprotein biosynthesis (signal peptide cleavage).</text>
</comment>
<gene>
    <name evidence="9" type="primary">lspA</name>
    <name evidence="12" type="ORF">C8N35_101342</name>
</gene>
<comment type="catalytic activity">
    <reaction evidence="9 10">
        <text>Release of signal peptides from bacterial membrane prolipoproteins. Hydrolyzes -Xaa-Yaa-Zaa-|-(S,diacylglyceryl)Cys-, in which Xaa is hydrophobic (preferably Leu), and Yaa (Ala or Ser) and Zaa (Gly or Ala) have small, neutral side chains.</text>
        <dbReference type="EC" id="3.4.23.36"/>
    </reaction>
</comment>
<evidence type="ECO:0000256" key="4">
    <source>
        <dbReference type="ARBA" id="ARBA00022692"/>
    </source>
</evidence>
<dbReference type="PANTHER" id="PTHR33695">
    <property type="entry name" value="LIPOPROTEIN SIGNAL PEPTIDASE"/>
    <property type="match status" value="1"/>
</dbReference>
<keyword evidence="5 9" id="KW-0064">Aspartyl protease</keyword>
<evidence type="ECO:0000256" key="2">
    <source>
        <dbReference type="ARBA" id="ARBA00022475"/>
    </source>
</evidence>
<evidence type="ECO:0000256" key="5">
    <source>
        <dbReference type="ARBA" id="ARBA00022750"/>
    </source>
</evidence>
<dbReference type="GO" id="GO:0004190">
    <property type="term" value="F:aspartic-type endopeptidase activity"/>
    <property type="evidence" value="ECO:0007669"/>
    <property type="project" value="UniProtKB-UniRule"/>
</dbReference>
<accession>A0A2T5VEX2</accession>
<sequence>MTLWGRHSGMVALIAIVGLVLDQATKLWLLNGFDLGATGPVALTPFLDIVLVWNRGISYGLFQQDSETGRWLLAAFTLAAAVAIWIWAAGSQRFVTGLALAFILAGAIGNGIDRLVFGAVVDFVHFHVGSFSWYVFNIADVWIVAGVIGLLYDWLTDRGGSAAK</sequence>
<dbReference type="GO" id="GO:0005886">
    <property type="term" value="C:plasma membrane"/>
    <property type="evidence" value="ECO:0007669"/>
    <property type="project" value="UniProtKB-SubCell"/>
</dbReference>
<dbReference type="Pfam" id="PF01252">
    <property type="entry name" value="Peptidase_A8"/>
    <property type="match status" value="1"/>
</dbReference>
<evidence type="ECO:0000313" key="12">
    <source>
        <dbReference type="EMBL" id="PTW62302.1"/>
    </source>
</evidence>
<reference evidence="12 13" key="1">
    <citation type="submission" date="2018-04" db="EMBL/GenBank/DDBJ databases">
        <title>Genomic Encyclopedia of Archaeal and Bacterial Type Strains, Phase II (KMG-II): from individual species to whole genera.</title>
        <authorList>
            <person name="Goeker M."/>
        </authorList>
    </citation>
    <scope>NUCLEOTIDE SEQUENCE [LARGE SCALE GENOMIC DNA]</scope>
    <source>
        <strain evidence="12 13">DSM 23382</strain>
    </source>
</reference>
<evidence type="ECO:0000256" key="8">
    <source>
        <dbReference type="ARBA" id="ARBA00023136"/>
    </source>
</evidence>
<dbReference type="PANTHER" id="PTHR33695:SF1">
    <property type="entry name" value="LIPOPROTEIN SIGNAL PEPTIDASE"/>
    <property type="match status" value="1"/>
</dbReference>
<evidence type="ECO:0000256" key="11">
    <source>
        <dbReference type="RuleBase" id="RU004181"/>
    </source>
</evidence>
<name>A0A2T5VEX2_9HYPH</name>
<keyword evidence="2 9" id="KW-1003">Cell membrane</keyword>
<evidence type="ECO:0000256" key="6">
    <source>
        <dbReference type="ARBA" id="ARBA00022801"/>
    </source>
</evidence>
<evidence type="ECO:0000256" key="9">
    <source>
        <dbReference type="HAMAP-Rule" id="MF_00161"/>
    </source>
</evidence>
<keyword evidence="4 9" id="KW-0812">Transmembrane</keyword>
<keyword evidence="7 9" id="KW-1133">Transmembrane helix</keyword>
<keyword evidence="13" id="KW-1185">Reference proteome</keyword>
<dbReference type="UniPathway" id="UPA00665"/>
<dbReference type="HAMAP" id="MF_00161">
    <property type="entry name" value="LspA"/>
    <property type="match status" value="1"/>
</dbReference>
<feature type="transmembrane region" description="Helical" evidence="9">
    <location>
        <begin position="132"/>
        <end position="155"/>
    </location>
</feature>
<evidence type="ECO:0000256" key="10">
    <source>
        <dbReference type="RuleBase" id="RU000594"/>
    </source>
</evidence>
<comment type="caution">
    <text evidence="12">The sequence shown here is derived from an EMBL/GenBank/DDBJ whole genome shotgun (WGS) entry which is preliminary data.</text>
</comment>
<comment type="caution">
    <text evidence="9">Lacks conserved residue(s) required for the propagation of feature annotation.</text>
</comment>
<dbReference type="NCBIfam" id="TIGR00077">
    <property type="entry name" value="lspA"/>
    <property type="match status" value="1"/>
</dbReference>
<comment type="subcellular location">
    <subcellularLocation>
        <location evidence="9">Cell membrane</location>
        <topology evidence="9">Multi-pass membrane protein</topology>
    </subcellularLocation>
</comment>
<dbReference type="EMBL" id="QAYG01000001">
    <property type="protein sequence ID" value="PTW62302.1"/>
    <property type="molecule type" value="Genomic_DNA"/>
</dbReference>
<dbReference type="PRINTS" id="PR00781">
    <property type="entry name" value="LIPOSIGPTASE"/>
</dbReference>
<proteinExistence type="inferred from homology"/>
<evidence type="ECO:0000256" key="3">
    <source>
        <dbReference type="ARBA" id="ARBA00022670"/>
    </source>
</evidence>
<dbReference type="PROSITE" id="PS00855">
    <property type="entry name" value="SPASE_II"/>
    <property type="match status" value="1"/>
</dbReference>
<keyword evidence="8 9" id="KW-0472">Membrane</keyword>
<dbReference type="AlphaFoldDB" id="A0A2T5VEX2"/>
<comment type="similarity">
    <text evidence="1 9 11">Belongs to the peptidase A8 family.</text>
</comment>
<dbReference type="Proteomes" id="UP000244081">
    <property type="component" value="Unassembled WGS sequence"/>
</dbReference>
<dbReference type="EC" id="3.4.23.36" evidence="9"/>
<keyword evidence="6 9" id="KW-0378">Hydrolase</keyword>
<dbReference type="InterPro" id="IPR001872">
    <property type="entry name" value="Peptidase_A8"/>
</dbReference>
<evidence type="ECO:0000256" key="7">
    <source>
        <dbReference type="ARBA" id="ARBA00022989"/>
    </source>
</evidence>
<keyword evidence="3 9" id="KW-0645">Protease</keyword>
<feature type="active site" evidence="9">
    <location>
        <position position="122"/>
    </location>
</feature>
<comment type="function">
    <text evidence="9 10">This protein specifically catalyzes the removal of signal peptides from prolipoproteins.</text>
</comment>
<evidence type="ECO:0000313" key="13">
    <source>
        <dbReference type="Proteomes" id="UP000244081"/>
    </source>
</evidence>
<feature type="active site" evidence="9">
    <location>
        <position position="140"/>
    </location>
</feature>
<feature type="transmembrane region" description="Helical" evidence="9">
    <location>
        <begin position="68"/>
        <end position="87"/>
    </location>
</feature>